<name>L8HKU6_ACACF</name>
<dbReference type="VEuPathDB" id="AmoebaDB:ACA1_110080"/>
<protein>
    <recommendedName>
        <fullName evidence="3">Reverse transcriptase Ty1/copia-type domain-containing protein</fullName>
    </recommendedName>
</protein>
<keyword evidence="2" id="KW-1185">Reference proteome</keyword>
<gene>
    <name evidence="1" type="ORF">ACA1_110080</name>
</gene>
<proteinExistence type="predicted"/>
<dbReference type="Proteomes" id="UP000011083">
    <property type="component" value="Unassembled WGS sequence"/>
</dbReference>
<evidence type="ECO:0008006" key="3">
    <source>
        <dbReference type="Google" id="ProtNLM"/>
    </source>
</evidence>
<dbReference type="RefSeq" id="XP_004357161.1">
    <property type="nucleotide sequence ID" value="XM_004357105.1"/>
</dbReference>
<sequence>MEEEVWSLIHNNMWILILQPSHKHIVKGKFVFKLKGEEITIITIHVNDCTITTSKPLLQAAKDVLTAKFDMQDLSKAKSVL</sequence>
<dbReference type="GeneID" id="14926045"/>
<organism evidence="1 2">
    <name type="scientific">Acanthamoeba castellanii (strain ATCC 30010 / Neff)</name>
    <dbReference type="NCBI Taxonomy" id="1257118"/>
    <lineage>
        <taxon>Eukaryota</taxon>
        <taxon>Amoebozoa</taxon>
        <taxon>Discosea</taxon>
        <taxon>Longamoebia</taxon>
        <taxon>Centramoebida</taxon>
        <taxon>Acanthamoebidae</taxon>
        <taxon>Acanthamoeba</taxon>
    </lineage>
</organism>
<evidence type="ECO:0000313" key="1">
    <source>
        <dbReference type="EMBL" id="ELR25006.1"/>
    </source>
</evidence>
<dbReference type="EMBL" id="KB007806">
    <property type="protein sequence ID" value="ELR25006.1"/>
    <property type="molecule type" value="Genomic_DNA"/>
</dbReference>
<dbReference type="KEGG" id="acan:ACA1_110080"/>
<dbReference type="AlphaFoldDB" id="L8HKU6"/>
<evidence type="ECO:0000313" key="2">
    <source>
        <dbReference type="Proteomes" id="UP000011083"/>
    </source>
</evidence>
<reference evidence="1 2" key="1">
    <citation type="journal article" date="2013" name="Genome Biol.">
        <title>Genome of Acanthamoeba castellanii highlights extensive lateral gene transfer and early evolution of tyrosine kinase signaling.</title>
        <authorList>
            <person name="Clarke M."/>
            <person name="Lohan A.J."/>
            <person name="Liu B."/>
            <person name="Lagkouvardos I."/>
            <person name="Roy S."/>
            <person name="Zafar N."/>
            <person name="Bertelli C."/>
            <person name="Schilde C."/>
            <person name="Kianianmomeni A."/>
            <person name="Burglin T.R."/>
            <person name="Frech C."/>
            <person name="Turcotte B."/>
            <person name="Kopec K.O."/>
            <person name="Synnott J.M."/>
            <person name="Choo C."/>
            <person name="Paponov I."/>
            <person name="Finkler A."/>
            <person name="Soon Heng Tan C."/>
            <person name="Hutchins A.P."/>
            <person name="Weinmeier T."/>
            <person name="Rattei T."/>
            <person name="Chu J.S."/>
            <person name="Gimenez G."/>
            <person name="Irimia M."/>
            <person name="Rigden D.J."/>
            <person name="Fitzpatrick D.A."/>
            <person name="Lorenzo-Morales J."/>
            <person name="Bateman A."/>
            <person name="Chiu C.H."/>
            <person name="Tang P."/>
            <person name="Hegemann P."/>
            <person name="Fromm H."/>
            <person name="Raoult D."/>
            <person name="Greub G."/>
            <person name="Miranda-Saavedra D."/>
            <person name="Chen N."/>
            <person name="Nash P."/>
            <person name="Ginger M.L."/>
            <person name="Horn M."/>
            <person name="Schaap P."/>
            <person name="Caler L."/>
            <person name="Loftus B."/>
        </authorList>
    </citation>
    <scope>NUCLEOTIDE SEQUENCE [LARGE SCALE GENOMIC DNA]</scope>
    <source>
        <strain evidence="1 2">Neff</strain>
    </source>
</reference>
<accession>L8HKU6</accession>